<proteinExistence type="predicted"/>
<dbReference type="OrthoDB" id="7652274at2"/>
<name>A0A2T5JSS8_9RHOB</name>
<dbReference type="AlphaFoldDB" id="A0A2T5JSS8"/>
<dbReference type="RefSeq" id="WP_108222468.1">
    <property type="nucleotide sequence ID" value="NZ_QAOT01000026.1"/>
</dbReference>
<accession>A0A2T5JSS8</accession>
<reference evidence="1 2" key="1">
    <citation type="submission" date="2018-04" db="EMBL/GenBank/DDBJ databases">
        <title>Genomic Encyclopedia of Type Strains, Phase III (KMG-III): the genomes of soil and plant-associated and newly described type strains.</title>
        <authorList>
            <person name="Whitman W."/>
        </authorList>
    </citation>
    <scope>NUCLEOTIDE SEQUENCE [LARGE SCALE GENOMIC DNA]</scope>
    <source>
        <strain evidence="1 2">KA25</strain>
    </source>
</reference>
<gene>
    <name evidence="1" type="ORF">C8J28_12631</name>
</gene>
<sequence>MADVLNVTTPVKAGEDQTRFWSVGVAFPFRPEQNYLFKIRLDANPVNGELVLFPADTGGDG</sequence>
<dbReference type="EMBL" id="QAOT01000026">
    <property type="protein sequence ID" value="PTR11639.1"/>
    <property type="molecule type" value="Genomic_DNA"/>
</dbReference>
<evidence type="ECO:0000313" key="1">
    <source>
        <dbReference type="EMBL" id="PTR11639.1"/>
    </source>
</evidence>
<dbReference type="Proteomes" id="UP000244060">
    <property type="component" value="Unassembled WGS sequence"/>
</dbReference>
<evidence type="ECO:0000313" key="2">
    <source>
        <dbReference type="Proteomes" id="UP000244060"/>
    </source>
</evidence>
<protein>
    <submittedName>
        <fullName evidence="1">Uncharacterized protein</fullName>
    </submittedName>
</protein>
<comment type="caution">
    <text evidence="1">The sequence shown here is derived from an EMBL/GenBank/DDBJ whole genome shotgun (WGS) entry which is preliminary data.</text>
</comment>
<organism evidence="1 2">
    <name type="scientific">Cereibacter azotoformans</name>
    <dbReference type="NCBI Taxonomy" id="43057"/>
    <lineage>
        <taxon>Bacteria</taxon>
        <taxon>Pseudomonadati</taxon>
        <taxon>Pseudomonadota</taxon>
        <taxon>Alphaproteobacteria</taxon>
        <taxon>Rhodobacterales</taxon>
        <taxon>Paracoccaceae</taxon>
        <taxon>Cereibacter</taxon>
    </lineage>
</organism>
<keyword evidence="2" id="KW-1185">Reference proteome</keyword>